<protein>
    <submittedName>
        <fullName evidence="2">Uncharacterized protein</fullName>
    </submittedName>
</protein>
<evidence type="ECO:0000256" key="1">
    <source>
        <dbReference type="SAM" id="MobiDB-lite"/>
    </source>
</evidence>
<feature type="region of interest" description="Disordered" evidence="1">
    <location>
        <begin position="1"/>
        <end position="90"/>
    </location>
</feature>
<name>A0A8S9JW58_BRACR</name>
<reference evidence="2" key="1">
    <citation type="submission" date="2019-12" db="EMBL/GenBank/DDBJ databases">
        <title>Genome sequencing and annotation of Brassica cretica.</title>
        <authorList>
            <person name="Studholme D.J."/>
            <person name="Sarris P.F."/>
        </authorList>
    </citation>
    <scope>NUCLEOTIDE SEQUENCE</scope>
    <source>
        <strain evidence="2">PFS-102/07</strain>
        <tissue evidence="2">Leaf</tissue>
    </source>
</reference>
<comment type="caution">
    <text evidence="2">The sequence shown here is derived from an EMBL/GenBank/DDBJ whole genome shotgun (WGS) entry which is preliminary data.</text>
</comment>
<gene>
    <name evidence="2" type="ORF">F2Q70_00034397</name>
</gene>
<evidence type="ECO:0000313" key="2">
    <source>
        <dbReference type="EMBL" id="KAF2585626.1"/>
    </source>
</evidence>
<sequence>MLPPKSLAAVDKTSNHSRRTCPCDGEPIEDQTSLETKATPRSSWEKIDRPKKNAAGDQTDKGKKHRSSTVRRAPRRLQPSQLTHPSEKTE</sequence>
<proteinExistence type="predicted"/>
<dbReference type="EMBL" id="QGKY02000246">
    <property type="protein sequence ID" value="KAF2585626.1"/>
    <property type="molecule type" value="Genomic_DNA"/>
</dbReference>
<dbReference type="AlphaFoldDB" id="A0A8S9JW58"/>
<organism evidence="2">
    <name type="scientific">Brassica cretica</name>
    <name type="common">Mustard</name>
    <dbReference type="NCBI Taxonomy" id="69181"/>
    <lineage>
        <taxon>Eukaryota</taxon>
        <taxon>Viridiplantae</taxon>
        <taxon>Streptophyta</taxon>
        <taxon>Embryophyta</taxon>
        <taxon>Tracheophyta</taxon>
        <taxon>Spermatophyta</taxon>
        <taxon>Magnoliopsida</taxon>
        <taxon>eudicotyledons</taxon>
        <taxon>Gunneridae</taxon>
        <taxon>Pentapetalae</taxon>
        <taxon>rosids</taxon>
        <taxon>malvids</taxon>
        <taxon>Brassicales</taxon>
        <taxon>Brassicaceae</taxon>
        <taxon>Brassiceae</taxon>
        <taxon>Brassica</taxon>
    </lineage>
</organism>
<feature type="compositionally biased region" description="Basic residues" evidence="1">
    <location>
        <begin position="62"/>
        <end position="75"/>
    </location>
</feature>
<feature type="compositionally biased region" description="Polar residues" evidence="1">
    <location>
        <begin position="30"/>
        <end position="42"/>
    </location>
</feature>
<accession>A0A8S9JW58</accession>